<dbReference type="EMBL" id="CP046956">
    <property type="protein sequence ID" value="QTM99514.1"/>
    <property type="molecule type" value="Genomic_DNA"/>
</dbReference>
<proteinExistence type="predicted"/>
<protein>
    <submittedName>
        <fullName evidence="1">Uncharacterized protein</fullName>
    </submittedName>
</protein>
<accession>A0ABX7VRG7</accession>
<gene>
    <name evidence="1" type="ORF">ERJ70_09485</name>
</gene>
<evidence type="ECO:0000313" key="2">
    <source>
        <dbReference type="Proteomes" id="UP000665043"/>
    </source>
</evidence>
<organism evidence="1 2">
    <name type="scientific">Sediminibacillus dalangtanensis</name>
    <dbReference type="NCBI Taxonomy" id="2729421"/>
    <lineage>
        <taxon>Bacteria</taxon>
        <taxon>Bacillati</taxon>
        <taxon>Bacillota</taxon>
        <taxon>Bacilli</taxon>
        <taxon>Bacillales</taxon>
        <taxon>Bacillaceae</taxon>
        <taxon>Sediminibacillus</taxon>
    </lineage>
</organism>
<dbReference type="Proteomes" id="UP000665043">
    <property type="component" value="Chromosome"/>
</dbReference>
<keyword evidence="2" id="KW-1185">Reference proteome</keyword>
<dbReference type="RefSeq" id="WP_209368866.1">
    <property type="nucleotide sequence ID" value="NZ_CP046956.1"/>
</dbReference>
<evidence type="ECO:0000313" key="1">
    <source>
        <dbReference type="EMBL" id="QTM99514.1"/>
    </source>
</evidence>
<reference evidence="1 2" key="1">
    <citation type="submission" date="2019-12" db="EMBL/GenBank/DDBJ databases">
        <title>The whole genome sequencing of a strain isolated from a Mars analog, Dalangtan Playa.</title>
        <authorList>
            <person name="Huang T."/>
        </authorList>
    </citation>
    <scope>NUCLEOTIDE SEQUENCE [LARGE SCALE GENOMIC DNA]</scope>
    <source>
        <strain evidence="1 2">DP4-553-S</strain>
    </source>
</reference>
<name>A0ABX7VRG7_9BACI</name>
<sequence length="79" mass="9358">MPIFRLLPCLDIYQPIEEYDSSWLDRVEIRPRKHSDSKHASTNRIKREYTNTNRTNLIGILNSFGFDLLAMFLSKDKKV</sequence>